<organism evidence="1 2">
    <name type="scientific">Pleurodeles waltl</name>
    <name type="common">Iberian ribbed newt</name>
    <dbReference type="NCBI Taxonomy" id="8319"/>
    <lineage>
        <taxon>Eukaryota</taxon>
        <taxon>Metazoa</taxon>
        <taxon>Chordata</taxon>
        <taxon>Craniata</taxon>
        <taxon>Vertebrata</taxon>
        <taxon>Euteleostomi</taxon>
        <taxon>Amphibia</taxon>
        <taxon>Batrachia</taxon>
        <taxon>Caudata</taxon>
        <taxon>Salamandroidea</taxon>
        <taxon>Salamandridae</taxon>
        <taxon>Pleurodelinae</taxon>
        <taxon>Pleurodeles</taxon>
    </lineage>
</organism>
<evidence type="ECO:0000313" key="2">
    <source>
        <dbReference type="Proteomes" id="UP001066276"/>
    </source>
</evidence>
<comment type="caution">
    <text evidence="1">The sequence shown here is derived from an EMBL/GenBank/DDBJ whole genome shotgun (WGS) entry which is preliminary data.</text>
</comment>
<proteinExistence type="predicted"/>
<gene>
    <name evidence="1" type="ORF">NDU88_006462</name>
</gene>
<dbReference type="EMBL" id="JANPWB010000007">
    <property type="protein sequence ID" value="KAJ1174642.1"/>
    <property type="molecule type" value="Genomic_DNA"/>
</dbReference>
<sequence>MVQVVAARWEKERPPVLVFLMQGTFARESWAEHRVLWECVAVVQSTCDEGMCDALSMLKGDPFESLVKETDGVEVGGGDCIDLMVHAEVGVQNDSEVAGLDGWGGWVSECESPPGVAPCVELGAQDEYLGLVCVELKAAISHPAGNYFHAFVEIVSGLFWFVGEVEDEVGVVGIGEEVHYVASDASG</sequence>
<evidence type="ECO:0000313" key="1">
    <source>
        <dbReference type="EMBL" id="KAJ1174642.1"/>
    </source>
</evidence>
<dbReference type="Proteomes" id="UP001066276">
    <property type="component" value="Chromosome 4_1"/>
</dbReference>
<dbReference type="AlphaFoldDB" id="A0AAV7TDN5"/>
<protein>
    <submittedName>
        <fullName evidence="1">Uncharacterized protein</fullName>
    </submittedName>
</protein>
<keyword evidence="2" id="KW-1185">Reference proteome</keyword>
<accession>A0AAV7TDN5</accession>
<reference evidence="1" key="1">
    <citation type="journal article" date="2022" name="bioRxiv">
        <title>Sequencing and chromosome-scale assembly of the giantPleurodeles waltlgenome.</title>
        <authorList>
            <person name="Brown T."/>
            <person name="Elewa A."/>
            <person name="Iarovenko S."/>
            <person name="Subramanian E."/>
            <person name="Araus A.J."/>
            <person name="Petzold A."/>
            <person name="Susuki M."/>
            <person name="Suzuki K.-i.T."/>
            <person name="Hayashi T."/>
            <person name="Toyoda A."/>
            <person name="Oliveira C."/>
            <person name="Osipova E."/>
            <person name="Leigh N.D."/>
            <person name="Simon A."/>
            <person name="Yun M.H."/>
        </authorList>
    </citation>
    <scope>NUCLEOTIDE SEQUENCE</scope>
    <source>
        <strain evidence="1">20211129_DDA</strain>
        <tissue evidence="1">Liver</tissue>
    </source>
</reference>
<name>A0AAV7TDN5_PLEWA</name>